<dbReference type="EMBL" id="JAUSXV010000001">
    <property type="protein sequence ID" value="MDQ0647280.1"/>
    <property type="molecule type" value="Genomic_DNA"/>
</dbReference>
<accession>A0AAW8EV02</accession>
<dbReference type="RefSeq" id="WP_307295061.1">
    <property type="nucleotide sequence ID" value="NZ_JAUSXV010000001.1"/>
</dbReference>
<dbReference type="PANTHER" id="PTHR43214:SF44">
    <property type="entry name" value="TWO-COMPONENT RESPONSE REGULATOR"/>
    <property type="match status" value="1"/>
</dbReference>
<dbReference type="PRINTS" id="PR00038">
    <property type="entry name" value="HTHLUXR"/>
</dbReference>
<evidence type="ECO:0000313" key="3">
    <source>
        <dbReference type="EMBL" id="MDQ0647280.1"/>
    </source>
</evidence>
<sequence length="215" mass="23430">MREKFHDVFVVSEEFSVAVALAHLLAEDACLNVSMDLRGDRASRLGRAPDECSVFVVDIATSPIEGGDYDMGGKPSARSIVAIVPDGERKTLGPLLNIGVQGLVARDEPPEELRRAVHEVASGRAFVSQSVLAELLDHVVECHSYMEASPAWEMSLAPREREVVHLLTSGMTNREIAGALGISEATVKSHLGRVMTKWDARDRLQVVLRAIGHRV</sequence>
<organism evidence="3 4">
    <name type="scientific">Microbacterium natoriense</name>
    <dbReference type="NCBI Taxonomy" id="284570"/>
    <lineage>
        <taxon>Bacteria</taxon>
        <taxon>Bacillati</taxon>
        <taxon>Actinomycetota</taxon>
        <taxon>Actinomycetes</taxon>
        <taxon>Micrococcales</taxon>
        <taxon>Microbacteriaceae</taxon>
        <taxon>Microbacterium</taxon>
    </lineage>
</organism>
<dbReference type="Gene3D" id="3.40.50.2300">
    <property type="match status" value="1"/>
</dbReference>
<dbReference type="SMART" id="SM00421">
    <property type="entry name" value="HTH_LUXR"/>
    <property type="match status" value="1"/>
</dbReference>
<evidence type="ECO:0000313" key="4">
    <source>
        <dbReference type="Proteomes" id="UP001244427"/>
    </source>
</evidence>
<dbReference type="Pfam" id="PF00196">
    <property type="entry name" value="GerE"/>
    <property type="match status" value="1"/>
</dbReference>
<dbReference type="PROSITE" id="PS50043">
    <property type="entry name" value="HTH_LUXR_2"/>
    <property type="match status" value="1"/>
</dbReference>
<name>A0AAW8EV02_9MICO</name>
<dbReference type="CDD" id="cd06170">
    <property type="entry name" value="LuxR_C_like"/>
    <property type="match status" value="1"/>
</dbReference>
<protein>
    <submittedName>
        <fullName evidence="3">DNA-binding NarL/FixJ family response regulator</fullName>
    </submittedName>
</protein>
<proteinExistence type="predicted"/>
<comment type="caution">
    <text evidence="3">The sequence shown here is derived from an EMBL/GenBank/DDBJ whole genome shotgun (WGS) entry which is preliminary data.</text>
</comment>
<dbReference type="AlphaFoldDB" id="A0AAW8EV02"/>
<evidence type="ECO:0000259" key="2">
    <source>
        <dbReference type="PROSITE" id="PS50043"/>
    </source>
</evidence>
<dbReference type="GO" id="GO:0006355">
    <property type="term" value="P:regulation of DNA-templated transcription"/>
    <property type="evidence" value="ECO:0007669"/>
    <property type="project" value="InterPro"/>
</dbReference>
<dbReference type="SUPFAM" id="SSF46894">
    <property type="entry name" value="C-terminal effector domain of the bipartite response regulators"/>
    <property type="match status" value="1"/>
</dbReference>
<dbReference type="GO" id="GO:0003677">
    <property type="term" value="F:DNA binding"/>
    <property type="evidence" value="ECO:0007669"/>
    <property type="project" value="UniProtKB-KW"/>
</dbReference>
<keyword evidence="4" id="KW-1185">Reference proteome</keyword>
<dbReference type="Proteomes" id="UP001244427">
    <property type="component" value="Unassembled WGS sequence"/>
</dbReference>
<dbReference type="PANTHER" id="PTHR43214">
    <property type="entry name" value="TWO-COMPONENT RESPONSE REGULATOR"/>
    <property type="match status" value="1"/>
</dbReference>
<dbReference type="InterPro" id="IPR039420">
    <property type="entry name" value="WalR-like"/>
</dbReference>
<dbReference type="InterPro" id="IPR000792">
    <property type="entry name" value="Tscrpt_reg_LuxR_C"/>
</dbReference>
<gene>
    <name evidence="3" type="ORF">QFZ53_001476</name>
</gene>
<dbReference type="PROSITE" id="PS00622">
    <property type="entry name" value="HTH_LUXR_1"/>
    <property type="match status" value="1"/>
</dbReference>
<evidence type="ECO:0000256" key="1">
    <source>
        <dbReference type="ARBA" id="ARBA00023125"/>
    </source>
</evidence>
<dbReference type="InterPro" id="IPR016032">
    <property type="entry name" value="Sig_transdc_resp-reg_C-effctor"/>
</dbReference>
<feature type="domain" description="HTH luxR-type" evidence="2">
    <location>
        <begin position="149"/>
        <end position="214"/>
    </location>
</feature>
<keyword evidence="1 3" id="KW-0238">DNA-binding</keyword>
<reference evidence="3 4" key="1">
    <citation type="submission" date="2023-07" db="EMBL/GenBank/DDBJ databases">
        <title>Comparative genomics of wheat-associated soil bacteria to identify genetic determinants of phenazine resistance.</title>
        <authorList>
            <person name="Mouncey N."/>
        </authorList>
    </citation>
    <scope>NUCLEOTIDE SEQUENCE [LARGE SCALE GENOMIC DNA]</scope>
    <source>
        <strain evidence="3 4">W4I9-1</strain>
    </source>
</reference>